<gene>
    <name evidence="1" type="ORF">PC110_g22459</name>
</gene>
<protein>
    <submittedName>
        <fullName evidence="1">Uncharacterized protein</fullName>
    </submittedName>
</protein>
<organism evidence="1 2">
    <name type="scientific">Phytophthora cactorum</name>
    <dbReference type="NCBI Taxonomy" id="29920"/>
    <lineage>
        <taxon>Eukaryota</taxon>
        <taxon>Sar</taxon>
        <taxon>Stramenopiles</taxon>
        <taxon>Oomycota</taxon>
        <taxon>Peronosporomycetes</taxon>
        <taxon>Peronosporales</taxon>
        <taxon>Peronosporaceae</taxon>
        <taxon>Phytophthora</taxon>
    </lineage>
</organism>
<evidence type="ECO:0000313" key="1">
    <source>
        <dbReference type="EMBL" id="RAW21098.1"/>
    </source>
</evidence>
<accession>A0A329RCY6</accession>
<keyword evidence="2" id="KW-1185">Reference proteome</keyword>
<comment type="caution">
    <text evidence="1">The sequence shown here is derived from an EMBL/GenBank/DDBJ whole genome shotgun (WGS) entry which is preliminary data.</text>
</comment>
<name>A0A329RCY6_9STRA</name>
<reference evidence="1 2" key="1">
    <citation type="submission" date="2018-01" db="EMBL/GenBank/DDBJ databases">
        <title>Draft genome of the strawberry crown rot pathogen Phytophthora cactorum.</title>
        <authorList>
            <person name="Armitage A.D."/>
            <person name="Lysoe E."/>
            <person name="Nellist C.F."/>
            <person name="Harrison R.J."/>
            <person name="Brurberg M.B."/>
        </authorList>
    </citation>
    <scope>NUCLEOTIDE SEQUENCE [LARGE SCALE GENOMIC DNA]</scope>
    <source>
        <strain evidence="1 2">10300</strain>
    </source>
</reference>
<evidence type="ECO:0000313" key="2">
    <source>
        <dbReference type="Proteomes" id="UP000251314"/>
    </source>
</evidence>
<proteinExistence type="predicted"/>
<sequence>MMSATTLNLNPTTLQLRGVAITASASELNPLSGVVAGSAGNSKALVLSSAGSISGINALSAACVSTAGDITCGGAINGFLAYGNQANTTTVGSLTELGIHSTPTNEYFSITGSGLDYLDGSYTRMLTFLGSNLTPV</sequence>
<dbReference type="VEuPathDB" id="FungiDB:PC110_g22459"/>
<dbReference type="OrthoDB" id="10389451at2759"/>
<dbReference type="AlphaFoldDB" id="A0A329RCY6"/>
<dbReference type="Proteomes" id="UP000251314">
    <property type="component" value="Unassembled WGS sequence"/>
</dbReference>
<dbReference type="EMBL" id="MJFZ01002049">
    <property type="protein sequence ID" value="RAW21098.1"/>
    <property type="molecule type" value="Genomic_DNA"/>
</dbReference>